<dbReference type="SMART" id="SM00388">
    <property type="entry name" value="HisKA"/>
    <property type="match status" value="1"/>
</dbReference>
<evidence type="ECO:0000256" key="4">
    <source>
        <dbReference type="ARBA" id="ARBA00022679"/>
    </source>
</evidence>
<feature type="region of interest" description="Disordered" evidence="10">
    <location>
        <begin position="1198"/>
        <end position="1233"/>
    </location>
</feature>
<dbReference type="SUPFAM" id="SSF55874">
    <property type="entry name" value="ATPase domain of HSP90 chaperone/DNA topoisomerase II/histidine kinase"/>
    <property type="match status" value="1"/>
</dbReference>
<feature type="compositionally biased region" description="Polar residues" evidence="10">
    <location>
        <begin position="927"/>
        <end position="936"/>
    </location>
</feature>
<feature type="modified residue" description="4-aspartylphosphate" evidence="9">
    <location>
        <position position="2488"/>
    </location>
</feature>
<evidence type="ECO:0000256" key="7">
    <source>
        <dbReference type="ARBA" id="ARBA00022840"/>
    </source>
</evidence>
<feature type="region of interest" description="Disordered" evidence="10">
    <location>
        <begin position="1898"/>
        <end position="1956"/>
    </location>
</feature>
<keyword evidence="16" id="KW-1185">Reference proteome</keyword>
<dbReference type="SMART" id="SM00448">
    <property type="entry name" value="REC"/>
    <property type="match status" value="1"/>
</dbReference>
<evidence type="ECO:0000256" key="5">
    <source>
        <dbReference type="ARBA" id="ARBA00022741"/>
    </source>
</evidence>
<feature type="compositionally biased region" description="Low complexity" evidence="10">
    <location>
        <begin position="1108"/>
        <end position="1117"/>
    </location>
</feature>
<feature type="region of interest" description="Disordered" evidence="10">
    <location>
        <begin position="2408"/>
        <end position="2474"/>
    </location>
</feature>
<dbReference type="InterPro" id="IPR011006">
    <property type="entry name" value="CheY-like_superfamily"/>
</dbReference>
<gene>
    <name evidence="15" type="ORF">EMPS_08812</name>
</gene>
<dbReference type="GO" id="GO:0005524">
    <property type="term" value="F:ATP binding"/>
    <property type="evidence" value="ECO:0007669"/>
    <property type="project" value="UniProtKB-KW"/>
</dbReference>
<keyword evidence="11" id="KW-1133">Transmembrane helix</keyword>
<evidence type="ECO:0000259" key="14">
    <source>
        <dbReference type="PROSITE" id="PS50110"/>
    </source>
</evidence>
<dbReference type="PRINTS" id="PR00344">
    <property type="entry name" value="BCTRLSENSOR"/>
</dbReference>
<feature type="region of interest" description="Disordered" evidence="10">
    <location>
        <begin position="2052"/>
        <end position="2092"/>
    </location>
</feature>
<evidence type="ECO:0000256" key="10">
    <source>
        <dbReference type="SAM" id="MobiDB-lite"/>
    </source>
</evidence>
<dbReference type="InterPro" id="IPR005467">
    <property type="entry name" value="His_kinase_dom"/>
</dbReference>
<evidence type="ECO:0000313" key="15">
    <source>
        <dbReference type="EMBL" id="GJJ76453.1"/>
    </source>
</evidence>
<dbReference type="Gene3D" id="1.10.287.130">
    <property type="match status" value="1"/>
</dbReference>
<feature type="transmembrane region" description="Helical" evidence="11">
    <location>
        <begin position="816"/>
        <end position="839"/>
    </location>
</feature>
<dbReference type="InterPro" id="IPR036890">
    <property type="entry name" value="HATPase_C_sf"/>
</dbReference>
<feature type="compositionally biased region" description="Low complexity" evidence="10">
    <location>
        <begin position="2055"/>
        <end position="2065"/>
    </location>
</feature>
<feature type="compositionally biased region" description="Basic and acidic residues" evidence="10">
    <location>
        <begin position="908"/>
        <end position="923"/>
    </location>
</feature>
<feature type="transmembrane region" description="Helical" evidence="11">
    <location>
        <begin position="1012"/>
        <end position="1032"/>
    </location>
</feature>
<feature type="compositionally biased region" description="Low complexity" evidence="10">
    <location>
        <begin position="937"/>
        <end position="948"/>
    </location>
</feature>
<evidence type="ECO:0000256" key="9">
    <source>
        <dbReference type="PROSITE-ProRule" id="PRU00169"/>
    </source>
</evidence>
<evidence type="ECO:0000256" key="1">
    <source>
        <dbReference type="ARBA" id="ARBA00000085"/>
    </source>
</evidence>
<evidence type="ECO:0000256" key="6">
    <source>
        <dbReference type="ARBA" id="ARBA00022777"/>
    </source>
</evidence>
<keyword evidence="5" id="KW-0547">Nucleotide-binding</keyword>
<feature type="region of interest" description="Disordered" evidence="10">
    <location>
        <begin position="2200"/>
        <end position="2244"/>
    </location>
</feature>
<evidence type="ECO:0000256" key="8">
    <source>
        <dbReference type="ARBA" id="ARBA00023012"/>
    </source>
</evidence>
<evidence type="ECO:0000256" key="11">
    <source>
        <dbReference type="SAM" id="Phobius"/>
    </source>
</evidence>
<dbReference type="Pfam" id="PF07714">
    <property type="entry name" value="PK_Tyr_Ser-Thr"/>
    <property type="match status" value="2"/>
</dbReference>
<dbReference type="Gene3D" id="2.10.50.10">
    <property type="entry name" value="Tumor Necrosis Factor Receptor, subunit A, domain 2"/>
    <property type="match status" value="1"/>
</dbReference>
<feature type="domain" description="Response regulatory" evidence="14">
    <location>
        <begin position="2350"/>
        <end position="2558"/>
    </location>
</feature>
<protein>
    <recommendedName>
        <fullName evidence="2">histidine kinase</fullName>
        <ecNumber evidence="2">2.7.13.3</ecNumber>
    </recommendedName>
</protein>
<evidence type="ECO:0000259" key="13">
    <source>
        <dbReference type="PROSITE" id="PS50109"/>
    </source>
</evidence>
<comment type="caution">
    <text evidence="15">The sequence shown here is derived from an EMBL/GenBank/DDBJ whole genome shotgun (WGS) entry which is preliminary data.</text>
</comment>
<dbReference type="InterPro" id="IPR000719">
    <property type="entry name" value="Prot_kinase_dom"/>
</dbReference>
<dbReference type="InterPro" id="IPR003661">
    <property type="entry name" value="HisK_dim/P_dom"/>
</dbReference>
<dbReference type="SUPFAM" id="SSF56112">
    <property type="entry name" value="Protein kinase-like (PK-like)"/>
    <property type="match status" value="1"/>
</dbReference>
<dbReference type="InterPro" id="IPR003594">
    <property type="entry name" value="HATPase_dom"/>
</dbReference>
<feature type="region of interest" description="Disordered" evidence="10">
    <location>
        <begin position="1585"/>
        <end position="1640"/>
    </location>
</feature>
<dbReference type="CDD" id="cd17546">
    <property type="entry name" value="REC_hyHK_CKI1_RcsC-like"/>
    <property type="match status" value="1"/>
</dbReference>
<dbReference type="FunFam" id="1.10.287.130:FF:000002">
    <property type="entry name" value="Two-component osmosensing histidine kinase"/>
    <property type="match status" value="1"/>
</dbReference>
<dbReference type="InterPro" id="IPR001245">
    <property type="entry name" value="Ser-Thr/Tyr_kinase_cat_dom"/>
</dbReference>
<dbReference type="Gene3D" id="3.30.565.10">
    <property type="entry name" value="Histidine kinase-like ATPase, C-terminal domain"/>
    <property type="match status" value="1"/>
</dbReference>
<dbReference type="SUPFAM" id="SSF47384">
    <property type="entry name" value="Homodimeric domain of signal transducing histidine kinase"/>
    <property type="match status" value="1"/>
</dbReference>
<reference evidence="15" key="1">
    <citation type="submission" date="2021-11" db="EMBL/GenBank/DDBJ databases">
        <authorList>
            <person name="Herlambang A."/>
            <person name="Guo Y."/>
            <person name="Takashima Y."/>
            <person name="Nishizawa T."/>
        </authorList>
    </citation>
    <scope>NUCLEOTIDE SEQUENCE</scope>
    <source>
        <strain evidence="15">E1425</strain>
    </source>
</reference>
<dbReference type="Pfam" id="PF00512">
    <property type="entry name" value="HisKA"/>
    <property type="match status" value="1"/>
</dbReference>
<dbReference type="InterPro" id="IPR001789">
    <property type="entry name" value="Sig_transdc_resp-reg_receiver"/>
</dbReference>
<dbReference type="PROSITE" id="PS50110">
    <property type="entry name" value="RESPONSE_REGULATORY"/>
    <property type="match status" value="1"/>
</dbReference>
<dbReference type="GO" id="GO:0000155">
    <property type="term" value="F:phosphorelay sensor kinase activity"/>
    <property type="evidence" value="ECO:0007669"/>
    <property type="project" value="InterPro"/>
</dbReference>
<dbReference type="InterPro" id="IPR028082">
    <property type="entry name" value="Peripla_BP_I"/>
</dbReference>
<dbReference type="PROSITE" id="PS50109">
    <property type="entry name" value="HIS_KIN"/>
    <property type="match status" value="1"/>
</dbReference>
<dbReference type="OrthoDB" id="60033at2759"/>
<feature type="compositionally biased region" description="Low complexity" evidence="10">
    <location>
        <begin position="1603"/>
        <end position="1614"/>
    </location>
</feature>
<feature type="domain" description="Histidine kinase" evidence="13">
    <location>
        <begin position="1442"/>
        <end position="1759"/>
    </location>
</feature>
<dbReference type="Pfam" id="PF00072">
    <property type="entry name" value="Response_reg"/>
    <property type="match status" value="1"/>
</dbReference>
<keyword evidence="11" id="KW-0472">Membrane</keyword>
<keyword evidence="8" id="KW-0902">Two-component regulatory system</keyword>
<feature type="compositionally biased region" description="Low complexity" evidence="10">
    <location>
        <begin position="1203"/>
        <end position="1225"/>
    </location>
</feature>
<dbReference type="PANTHER" id="PTHR45339">
    <property type="entry name" value="HYBRID SIGNAL TRANSDUCTION HISTIDINE KINASE J"/>
    <property type="match status" value="1"/>
</dbReference>
<dbReference type="Gene3D" id="3.40.50.2300">
    <property type="match status" value="3"/>
</dbReference>
<evidence type="ECO:0000256" key="3">
    <source>
        <dbReference type="ARBA" id="ARBA00022553"/>
    </source>
</evidence>
<evidence type="ECO:0000256" key="2">
    <source>
        <dbReference type="ARBA" id="ARBA00012438"/>
    </source>
</evidence>
<dbReference type="Gene3D" id="1.10.510.10">
    <property type="entry name" value="Transferase(Phosphotransferase) domain 1"/>
    <property type="match status" value="2"/>
</dbReference>
<keyword evidence="11" id="KW-0812">Transmembrane</keyword>
<keyword evidence="6" id="KW-0418">Kinase</keyword>
<feature type="compositionally biased region" description="Polar residues" evidence="10">
    <location>
        <begin position="2082"/>
        <end position="2092"/>
    </location>
</feature>
<dbReference type="CDD" id="cd16922">
    <property type="entry name" value="HATPase_EvgS-ArcB-TorS-like"/>
    <property type="match status" value="1"/>
</dbReference>
<dbReference type="PANTHER" id="PTHR45339:SF1">
    <property type="entry name" value="HYBRID SIGNAL TRANSDUCTION HISTIDINE KINASE J"/>
    <property type="match status" value="1"/>
</dbReference>
<feature type="compositionally biased region" description="Low complexity" evidence="10">
    <location>
        <begin position="2438"/>
        <end position="2450"/>
    </location>
</feature>
<feature type="region of interest" description="Disordered" evidence="10">
    <location>
        <begin position="908"/>
        <end position="952"/>
    </location>
</feature>
<dbReference type="PROSITE" id="PS50011">
    <property type="entry name" value="PROTEIN_KINASE_DOM"/>
    <property type="match status" value="1"/>
</dbReference>
<feature type="region of interest" description="Disordered" evidence="10">
    <location>
        <begin position="1108"/>
        <end position="1156"/>
    </location>
</feature>
<evidence type="ECO:0000313" key="16">
    <source>
        <dbReference type="Proteomes" id="UP000827284"/>
    </source>
</evidence>
<keyword evidence="7" id="KW-0067">ATP-binding</keyword>
<dbReference type="EC" id="2.7.13.3" evidence="2"/>
<keyword evidence="3 9" id="KW-0597">Phosphoprotein</keyword>
<dbReference type="InterPro" id="IPR025997">
    <property type="entry name" value="SBP_2_dom"/>
</dbReference>
<feature type="compositionally biased region" description="Polar residues" evidence="10">
    <location>
        <begin position="2200"/>
        <end position="2209"/>
    </location>
</feature>
<accession>A0A9P3HH30</accession>
<proteinExistence type="predicted"/>
<organism evidence="15 16">
    <name type="scientific">Entomortierella parvispora</name>
    <dbReference type="NCBI Taxonomy" id="205924"/>
    <lineage>
        <taxon>Eukaryota</taxon>
        <taxon>Fungi</taxon>
        <taxon>Fungi incertae sedis</taxon>
        <taxon>Mucoromycota</taxon>
        <taxon>Mortierellomycotina</taxon>
        <taxon>Mortierellomycetes</taxon>
        <taxon>Mortierellales</taxon>
        <taxon>Mortierellaceae</taxon>
        <taxon>Entomortierella</taxon>
    </lineage>
</organism>
<dbReference type="SUPFAM" id="SSF52172">
    <property type="entry name" value="CheY-like"/>
    <property type="match status" value="2"/>
</dbReference>
<sequence length="2571" mass="277267">MSNTVAMNLSAIDQCDPTTMTGYSGRQSYVPSDGPVRLVAINHGTTAFWDVVRQGAVDAANMTGTLVDWISPEGDVFNSDTMVSQIRNAVNSGQYDGMIVTIPTSDIAGAIIEARRSRQGFPIVVMNAGIQTAKQLGILSVLQDEVASGELIGNTLLDKGAKDFVCLASSNIQTYMDRCTGIMRAFQARGMNITQTLVSSKMVYIGPLDIDSPENYETVVGYLANHTSIDSIVALSTGTTNMAVNVSLHRQGVPAVIGRNGTMWIGTFDVNADVVQGIKTGAVVAAISQSQYLQGSLPVFELFLQVSTRQHLSENTLWTGPSLLDNTNIDQEYALDQKTSLIEFAKQQKTSVVLNRNVPLENTRWKDSLGGLVEAARLFGWDTVSATSMTELNQIQTQLQAPSLTNSTSTTGYGPYTGVNSVVVSLADKAQFEELLSNTVLSPTTPLMGLGTVFNWTSLPSRAVFLGPSDDTIGSTIASQILTSGYFVPLCLVEENGPWWQTVHCSQLHSFLTQVFGATKVGNLTDMMLTIPANSSDLANINNTSELLSTQSRSRDVRDDTSSGNSTMNPILAAFTSSSKLAFDSIVCTSLPLYSIVDSLYPQLKKIQYSSLVSTPNTDGSESTNKSLLKTVPAFSRSVDSLSPGVFVLGVSPKGLYSLAHNLQVTGILDTQQYLQGFNAVISMSIRLMFPNRTNIFNNLIATGPQVVDHACDAGSYYSSTLGMSSGSSLISSGTLTDTPSSSNSNSMLCMDAAGHIKVMSVCTRCARGSFSNQTDVTQCTACSPGDTTDGDGQTICTICDDDSCRSSSKMSTSTLLMAILIPVSVATAACLLVFGCWFKRKRSLAEKMLNDDSWQLDLAKLLYSGIGGEPDRTFGTPRMSAGKGLQGLVLPAITLDDVDQPFAEKEFIDPSTPENRDVESPHSSKHTSNPTGSNPVSSVGARSGSSANTKSAQQALSGSQFSLVMKRGSSAVGTWRSMPVFIKKIGYKKVAVTSELRREIYNMRELRHPKLVEFVGLCITAPNICVVTEYLPKGTLSSVLANMDHKFTWLFKFSFMQDLCRGMEFLHMSKIGFHGRLTSMNCLISSRWELKIAGYGLDEFYQSQQNNNLQPSSQQQIDQNGSQRTGPLSWFSDPEHSQVEHQPSSQGIFSFGRDTRRKSKEAWDYENRTGDLEATGSSGITRADDAEWAMSVGGEEILAGTSSPSSPGKHRSSNSSRFSSGSPSQGAGSYGSVSDVMDYSGFEQSLDGSEAMPLLWTAPECLHLRKTGGYEAVGTQRGDLYSAGIIFNEILTRRSPYHDYPEQPNIIQQVQEQDLRPTLMSTDDSTLSTEDRMNIEQMNHLIQLCLSRDPLSRPHFTAMLARINDINPHKSSDFISSMAAMLERYGNDMEDLVRDRTRNLQMRTVELEEERARTHRLLVDLQKAKEGAEAAATAKSNFLANMSHEIRTPMNAVIGMSRILLDSKLNPELAECAETIESSGNQLLTVIDDILDFSKIESGNLKLENRLLDLSFVMESAVNLISAQAMAKNLSLVYEIDSNCPVEIMGDVTRIRQILLNLMSNAVKFTKEGSIIVSVSIEPHQEVRFESESELDSTVDPTRLMPPSSASSPTTITGADTVGSTSKKNVGSESKAQLPPAFGSQSLKESVDAVMTEKDVLNLPKSERLARVNSVCAAVLPTRPVRLVFSVKDTGVGIPEDRFDKLFSSFSQVDESTTREYGGTGLGLAISKRLSEMMGGTIWLDSTPDVGSTFYVNLVLDSPVGCRTYGEQFELPKLSKKHIVIVDDCKMGREAWKMRADSWNMTEVKILQSDQVVPYLQEPGADGTIQSIQEKMDALIVETDLNGSVACTPEGLLDVIRNAAASVQASAAPKEETQLVPVIPVVLFKNYRDVCSAATASTSFHGHARPEGSRWSGERISSSDTGDEMSMIAPLSARSPPLQSNPVSMSDSTTGPTIDRTLSKIPTYGSMYQHHADSSTSSLALDRTPTGNLMPLGTGQAGHGVGISGRSSVTGSGYLLTPYTQPTTFYEQSISSVDHLSTGASSPAISVKRNSYFSSSDTDSTTASVRRPSLNGGVLGDVGATSASSTNNTPRVSQAGDVFLQLVYFTKPIRHSKVLQTLAQYPIYMPLPPLAQTPEEDEGELVDRQQDLSVAGPALQFQRSLKDVTMTLLPPARVKASASSKAMGNSLTFAPDVVNRPTVKSLSNQGEDSVSRAAEAPFSAETGVEPNRNGRSRTTSAPGVEMGKQLPLQQEEQLVEPKSPRSPFDDIVDSSTARRYSIPQHSRGGGGAMAAAAAARRKKGAASSAASGSDLLAGGVGASNAAKKGYESPSLAAVAAASSSTARRMAKMKVLIVDDNPVNLLVASKMLARLGVEPETANNGQEAVQLIEKKIAALQLQQGTLNTATALSSGYPSDNRGRGQDMTDSGLGASLASLEGATPSATTPSTMTPTTPPTTPPTAPTQTTSFGNDPRPHHEHRIVPFDLIFMDIWMPKMNGLDASTYIRKNLSGTTTDRPYIIAMTACVMPGDREKCLAAGMNDYISKPLMKEELEQCLRNFTSLYAKQQYHQQRQ</sequence>
<feature type="compositionally biased region" description="Polar residues" evidence="10">
    <location>
        <begin position="1118"/>
        <end position="1127"/>
    </location>
</feature>
<dbReference type="Proteomes" id="UP000827284">
    <property type="component" value="Unassembled WGS sequence"/>
</dbReference>
<feature type="domain" description="Protein kinase" evidence="12">
    <location>
        <begin position="951"/>
        <end position="1376"/>
    </location>
</feature>
<dbReference type="Pfam" id="PF02518">
    <property type="entry name" value="HATPase_c"/>
    <property type="match status" value="1"/>
</dbReference>
<dbReference type="SUPFAM" id="SSF53822">
    <property type="entry name" value="Periplasmic binding protein-like I"/>
    <property type="match status" value="1"/>
</dbReference>
<dbReference type="SMART" id="SM00387">
    <property type="entry name" value="HATPase_c"/>
    <property type="match status" value="1"/>
</dbReference>
<dbReference type="InterPro" id="IPR011009">
    <property type="entry name" value="Kinase-like_dom_sf"/>
</dbReference>
<dbReference type="InterPro" id="IPR004358">
    <property type="entry name" value="Sig_transdc_His_kin-like_C"/>
</dbReference>
<dbReference type="SMART" id="SM01411">
    <property type="entry name" value="Ephrin_rec_like"/>
    <property type="match status" value="1"/>
</dbReference>
<keyword evidence="4" id="KW-0808">Transferase</keyword>
<dbReference type="CDD" id="cd00082">
    <property type="entry name" value="HisKA"/>
    <property type="match status" value="1"/>
</dbReference>
<comment type="catalytic activity">
    <reaction evidence="1">
        <text>ATP + protein L-histidine = ADP + protein N-phospho-L-histidine.</text>
        <dbReference type="EC" id="2.7.13.3"/>
    </reaction>
</comment>
<evidence type="ECO:0000259" key="12">
    <source>
        <dbReference type="PROSITE" id="PS50011"/>
    </source>
</evidence>
<feature type="compositionally biased region" description="Pro residues" evidence="10">
    <location>
        <begin position="2451"/>
        <end position="2460"/>
    </location>
</feature>
<feature type="compositionally biased region" description="Polar residues" evidence="10">
    <location>
        <begin position="1619"/>
        <end position="1632"/>
    </location>
</feature>
<dbReference type="InterPro" id="IPR036097">
    <property type="entry name" value="HisK_dim/P_sf"/>
</dbReference>
<dbReference type="EMBL" id="BQFW01000012">
    <property type="protein sequence ID" value="GJJ76453.1"/>
    <property type="molecule type" value="Genomic_DNA"/>
</dbReference>
<reference evidence="15" key="2">
    <citation type="journal article" date="2022" name="Microbiol. Resour. Announc.">
        <title>Whole-Genome Sequence of Entomortierella parvispora E1425, a Mucoromycotan Fungus Associated with Burkholderiaceae-Related Endosymbiotic Bacteria.</title>
        <authorList>
            <person name="Herlambang A."/>
            <person name="Guo Y."/>
            <person name="Takashima Y."/>
            <person name="Narisawa K."/>
            <person name="Ohta H."/>
            <person name="Nishizawa T."/>
        </authorList>
    </citation>
    <scope>NUCLEOTIDE SEQUENCE</scope>
    <source>
        <strain evidence="15">E1425</strain>
    </source>
</reference>
<dbReference type="Pfam" id="PF13407">
    <property type="entry name" value="Peripla_BP_4"/>
    <property type="match status" value="1"/>
</dbReference>
<feature type="compositionally biased region" description="Polar residues" evidence="10">
    <location>
        <begin position="1938"/>
        <end position="1953"/>
    </location>
</feature>
<name>A0A9P3HH30_9FUNG</name>